<dbReference type="CDD" id="cd03789">
    <property type="entry name" value="GT9_LPS_heptosyltransferase"/>
    <property type="match status" value="1"/>
</dbReference>
<dbReference type="GO" id="GO:0008713">
    <property type="term" value="F:ADP-heptose-lipopolysaccharide heptosyltransferase activity"/>
    <property type="evidence" value="ECO:0007669"/>
    <property type="project" value="TreeGrafter"/>
</dbReference>
<protein>
    <submittedName>
        <fullName evidence="4">Glycosyltransferase family 9 protein</fullName>
    </submittedName>
</protein>
<dbReference type="PANTHER" id="PTHR30160">
    <property type="entry name" value="TETRAACYLDISACCHARIDE 4'-KINASE-RELATED"/>
    <property type="match status" value="1"/>
</dbReference>
<dbReference type="Gene3D" id="3.40.50.2000">
    <property type="entry name" value="Glycogen Phosphorylase B"/>
    <property type="match status" value="2"/>
</dbReference>
<dbReference type="InterPro" id="IPR002201">
    <property type="entry name" value="Glyco_trans_9"/>
</dbReference>
<gene>
    <name evidence="4" type="ORF">GYA55_10155</name>
</gene>
<dbReference type="GO" id="GO:0009244">
    <property type="term" value="P:lipopolysaccharide core region biosynthetic process"/>
    <property type="evidence" value="ECO:0007669"/>
    <property type="project" value="TreeGrafter"/>
</dbReference>
<evidence type="ECO:0000256" key="2">
    <source>
        <dbReference type="ARBA" id="ARBA00022679"/>
    </source>
</evidence>
<keyword evidence="3" id="KW-0472">Membrane</keyword>
<dbReference type="Pfam" id="PF01075">
    <property type="entry name" value="Glyco_transf_9"/>
    <property type="match status" value="1"/>
</dbReference>
<keyword evidence="3" id="KW-0812">Transmembrane</keyword>
<evidence type="ECO:0000313" key="5">
    <source>
        <dbReference type="Proteomes" id="UP000524246"/>
    </source>
</evidence>
<dbReference type="AlphaFoldDB" id="A0A7X9FTB1"/>
<evidence type="ECO:0000256" key="3">
    <source>
        <dbReference type="SAM" id="Phobius"/>
    </source>
</evidence>
<evidence type="ECO:0000313" key="4">
    <source>
        <dbReference type="EMBL" id="NMC63513.1"/>
    </source>
</evidence>
<proteinExistence type="predicted"/>
<sequence length="405" mass="45270">MKVRLTQIIDYWLGVPMAAIFSLIHWLRRRTFKPELSKPKKILFIEISEMGSAIIAYSSLLRAKELIESNELYFLVFEKNRESVELLKVIPKEHIITIPDTSFLSFALGAFKALAKVRALQIDTVIDMELFSRFTALFSFASGASRRVGFHNYTAEGLYRGTFLTHRVFYNPHQHMSQNFLALVFALSAEKYEEPLLKRNVSEALLPLPSYEVDNGDKQAIEEMLEERGWSKKGDTKLVVFNPDPGEALPIRGWPLSSFVEVAKALVEHDPKVLVVVIGLKRSKTYAEALSKALPLGCCIDLTGKTKSLSQVVTLFTMSKLLIGNDSGPAHFAALTKIPILTLYGPETPALYGPLSDKAENLYSGYACSPCLSAANHRHSICRDSKCLKAISPEIVIETALRMLN</sequence>
<reference evidence="4 5" key="1">
    <citation type="journal article" date="2020" name="Biotechnol. Biofuels">
        <title>New insights from the biogas microbiome by comprehensive genome-resolved metagenomics of nearly 1600 species originating from multiple anaerobic digesters.</title>
        <authorList>
            <person name="Campanaro S."/>
            <person name="Treu L."/>
            <person name="Rodriguez-R L.M."/>
            <person name="Kovalovszki A."/>
            <person name="Ziels R.M."/>
            <person name="Maus I."/>
            <person name="Zhu X."/>
            <person name="Kougias P.G."/>
            <person name="Basile A."/>
            <person name="Luo G."/>
            <person name="Schluter A."/>
            <person name="Konstantinidis K.T."/>
            <person name="Angelidaki I."/>
        </authorList>
    </citation>
    <scope>NUCLEOTIDE SEQUENCE [LARGE SCALE GENOMIC DNA]</scope>
    <source>
        <strain evidence="4">AS27yjCOA_65</strain>
    </source>
</reference>
<feature type="transmembrane region" description="Helical" evidence="3">
    <location>
        <begin position="9"/>
        <end position="27"/>
    </location>
</feature>
<keyword evidence="1" id="KW-0328">Glycosyltransferase</keyword>
<dbReference type="Proteomes" id="UP000524246">
    <property type="component" value="Unassembled WGS sequence"/>
</dbReference>
<dbReference type="SUPFAM" id="SSF53756">
    <property type="entry name" value="UDP-Glycosyltransferase/glycogen phosphorylase"/>
    <property type="match status" value="1"/>
</dbReference>
<evidence type="ECO:0000256" key="1">
    <source>
        <dbReference type="ARBA" id="ARBA00022676"/>
    </source>
</evidence>
<accession>A0A7X9FTB1</accession>
<name>A0A7X9FTB1_9DELT</name>
<comment type="caution">
    <text evidence="4">The sequence shown here is derived from an EMBL/GenBank/DDBJ whole genome shotgun (WGS) entry which is preliminary data.</text>
</comment>
<keyword evidence="2 4" id="KW-0808">Transferase</keyword>
<keyword evidence="3" id="KW-1133">Transmembrane helix</keyword>
<dbReference type="InterPro" id="IPR051199">
    <property type="entry name" value="LPS_LOS_Heptosyltrfase"/>
</dbReference>
<organism evidence="4 5">
    <name type="scientific">SAR324 cluster bacterium</name>
    <dbReference type="NCBI Taxonomy" id="2024889"/>
    <lineage>
        <taxon>Bacteria</taxon>
        <taxon>Deltaproteobacteria</taxon>
        <taxon>SAR324 cluster</taxon>
    </lineage>
</organism>
<dbReference type="EMBL" id="JAAZON010000459">
    <property type="protein sequence ID" value="NMC63513.1"/>
    <property type="molecule type" value="Genomic_DNA"/>
</dbReference>
<dbReference type="GO" id="GO:0005829">
    <property type="term" value="C:cytosol"/>
    <property type="evidence" value="ECO:0007669"/>
    <property type="project" value="TreeGrafter"/>
</dbReference>